<comment type="caution">
    <text evidence="1">The sequence shown here is derived from an EMBL/GenBank/DDBJ whole genome shotgun (WGS) entry which is preliminary data.</text>
</comment>
<accession>A0A6P2CEZ5</accession>
<evidence type="ECO:0000313" key="2">
    <source>
        <dbReference type="Proteomes" id="UP000471120"/>
    </source>
</evidence>
<sequence length="126" mass="14205">MALPWVRLDTQFASNPKILDLISRRKHRAIVVWMASLGYAGAHETDGFVPAAALPFLHGGRSDATDLVMARLWHAVEGGYAINDWDEYQWTSDAHQDRRQKAESASKKANCVRWHGKECGCWKRAA</sequence>
<organism evidence="1 2">
    <name type="scientific">Rhodococcus rhodnii</name>
    <dbReference type="NCBI Taxonomy" id="38312"/>
    <lineage>
        <taxon>Bacteria</taxon>
        <taxon>Bacillati</taxon>
        <taxon>Actinomycetota</taxon>
        <taxon>Actinomycetes</taxon>
        <taxon>Mycobacteriales</taxon>
        <taxon>Nocardiaceae</taxon>
        <taxon>Rhodococcus</taxon>
    </lineage>
</organism>
<evidence type="ECO:0000313" key="1">
    <source>
        <dbReference type="EMBL" id="TXG90291.1"/>
    </source>
</evidence>
<reference evidence="1 2" key="1">
    <citation type="submission" date="2018-07" db="EMBL/GenBank/DDBJ databases">
        <title>Genome sequence of Rhodococcus rhodnii ATCC 35071 from Rhodnius prolixus.</title>
        <authorList>
            <person name="Patel V."/>
            <person name="Vogel K.J."/>
        </authorList>
    </citation>
    <scope>NUCLEOTIDE SEQUENCE [LARGE SCALE GENOMIC DNA]</scope>
    <source>
        <strain evidence="1 2">ATCC 35071</strain>
    </source>
</reference>
<name>A0A6P2CEZ5_9NOCA</name>
<protein>
    <submittedName>
        <fullName evidence="1">Uncharacterized protein</fullName>
    </submittedName>
</protein>
<dbReference type="AlphaFoldDB" id="A0A6P2CEZ5"/>
<gene>
    <name evidence="1" type="ORF">DW322_08725</name>
</gene>
<proteinExistence type="predicted"/>
<dbReference type="EMBL" id="QRCM01000001">
    <property type="protein sequence ID" value="TXG90291.1"/>
    <property type="molecule type" value="Genomic_DNA"/>
</dbReference>
<dbReference type="Proteomes" id="UP000471120">
    <property type="component" value="Unassembled WGS sequence"/>
</dbReference>